<dbReference type="Pfam" id="PF12796">
    <property type="entry name" value="Ank_2"/>
    <property type="match status" value="2"/>
</dbReference>
<dbReference type="PROSITE" id="PS50088">
    <property type="entry name" value="ANK_REPEAT"/>
    <property type="match status" value="1"/>
</dbReference>
<keyword evidence="2 3" id="KW-0040">ANK repeat</keyword>
<evidence type="ECO:0000256" key="3">
    <source>
        <dbReference type="PROSITE-ProRule" id="PRU00023"/>
    </source>
</evidence>
<sequence length="283" mass="32194">MDANVIAAIKFSHLSIVKSTDVETLKQVRGDNGESYLHLACSGGNEAITRYLIKILGVDFDLSTIRDNELMTPLHWACLEGKHLPINVILEHAINYNSSSNINNSEMIKKIINSRDHRGETPLYLACLIGSINCLKILLNNPFIDINQQSKFGDTALHIAIINNHMNCVELLIQKGADYNLQNQNNQTAKQLWIKSPLSINNTYLFYSKNELIEIIEELNKKINNHSHNHNHINNSINNNNNICKNCNNNKDLISIQDSKKLVIESIELFKKQILDTFDHQKK</sequence>
<dbReference type="EMBL" id="JAVFKY010000001">
    <property type="protein sequence ID" value="KAK5582482.1"/>
    <property type="molecule type" value="Genomic_DNA"/>
</dbReference>
<feature type="repeat" description="ANK" evidence="3">
    <location>
        <begin position="152"/>
        <end position="184"/>
    </location>
</feature>
<dbReference type="Proteomes" id="UP001344447">
    <property type="component" value="Unassembled WGS sequence"/>
</dbReference>
<dbReference type="Gene3D" id="1.25.40.20">
    <property type="entry name" value="Ankyrin repeat-containing domain"/>
    <property type="match status" value="2"/>
</dbReference>
<keyword evidence="1" id="KW-0677">Repeat</keyword>
<dbReference type="SMART" id="SM00248">
    <property type="entry name" value="ANK"/>
    <property type="match status" value="4"/>
</dbReference>
<organism evidence="5 6">
    <name type="scientific">Dictyostelium firmibasis</name>
    <dbReference type="NCBI Taxonomy" id="79012"/>
    <lineage>
        <taxon>Eukaryota</taxon>
        <taxon>Amoebozoa</taxon>
        <taxon>Evosea</taxon>
        <taxon>Eumycetozoa</taxon>
        <taxon>Dictyostelia</taxon>
        <taxon>Dictyosteliales</taxon>
        <taxon>Dictyosteliaceae</taxon>
        <taxon>Dictyostelium</taxon>
    </lineage>
</organism>
<dbReference type="SUPFAM" id="SSF48403">
    <property type="entry name" value="Ankyrin repeat"/>
    <property type="match status" value="1"/>
</dbReference>
<keyword evidence="6" id="KW-1185">Reference proteome</keyword>
<protein>
    <recommendedName>
        <fullName evidence="7">Ankyrin repeat-containing protein</fullName>
    </recommendedName>
</protein>
<dbReference type="InterPro" id="IPR036770">
    <property type="entry name" value="Ankyrin_rpt-contain_sf"/>
</dbReference>
<evidence type="ECO:0000313" key="6">
    <source>
        <dbReference type="Proteomes" id="UP001344447"/>
    </source>
</evidence>
<evidence type="ECO:0000256" key="2">
    <source>
        <dbReference type="ARBA" id="ARBA00023043"/>
    </source>
</evidence>
<dbReference type="AlphaFoldDB" id="A0AAN7U097"/>
<dbReference type="InterPro" id="IPR002110">
    <property type="entry name" value="Ankyrin_rpt"/>
</dbReference>
<dbReference type="PROSITE" id="PS50297">
    <property type="entry name" value="ANK_REP_REGION"/>
    <property type="match status" value="1"/>
</dbReference>
<keyword evidence="4" id="KW-0175">Coiled coil</keyword>
<dbReference type="PRINTS" id="PR01415">
    <property type="entry name" value="ANKYRIN"/>
</dbReference>
<evidence type="ECO:0000313" key="5">
    <source>
        <dbReference type="EMBL" id="KAK5582482.1"/>
    </source>
</evidence>
<dbReference type="PANTHER" id="PTHR24173">
    <property type="entry name" value="ANKYRIN REPEAT CONTAINING"/>
    <property type="match status" value="1"/>
</dbReference>
<dbReference type="PANTHER" id="PTHR24173:SF74">
    <property type="entry name" value="ANKYRIN REPEAT DOMAIN-CONTAINING PROTEIN 16"/>
    <property type="match status" value="1"/>
</dbReference>
<name>A0AAN7U097_9MYCE</name>
<evidence type="ECO:0000256" key="1">
    <source>
        <dbReference type="ARBA" id="ARBA00022737"/>
    </source>
</evidence>
<feature type="coiled-coil region" evidence="4">
    <location>
        <begin position="209"/>
        <end position="236"/>
    </location>
</feature>
<accession>A0AAN7U097</accession>
<evidence type="ECO:0000256" key="4">
    <source>
        <dbReference type="SAM" id="Coils"/>
    </source>
</evidence>
<comment type="caution">
    <text evidence="5">The sequence shown here is derived from an EMBL/GenBank/DDBJ whole genome shotgun (WGS) entry which is preliminary data.</text>
</comment>
<proteinExistence type="predicted"/>
<evidence type="ECO:0008006" key="7">
    <source>
        <dbReference type="Google" id="ProtNLM"/>
    </source>
</evidence>
<reference evidence="5 6" key="1">
    <citation type="submission" date="2023-11" db="EMBL/GenBank/DDBJ databases">
        <title>Dfirmibasis_genome.</title>
        <authorList>
            <person name="Edelbroek B."/>
            <person name="Kjellin J."/>
            <person name="Jerlstrom-Hultqvist J."/>
            <person name="Soderbom F."/>
        </authorList>
    </citation>
    <scope>NUCLEOTIDE SEQUENCE [LARGE SCALE GENOMIC DNA]</scope>
    <source>
        <strain evidence="5 6">TNS-C-14</strain>
    </source>
</reference>
<gene>
    <name evidence="5" type="ORF">RB653_004067</name>
</gene>